<dbReference type="InterPro" id="IPR001647">
    <property type="entry name" value="HTH_TetR"/>
</dbReference>
<evidence type="ECO:0000256" key="4">
    <source>
        <dbReference type="PROSITE-ProRule" id="PRU00335"/>
    </source>
</evidence>
<feature type="DNA-binding region" description="H-T-H motif" evidence="4">
    <location>
        <begin position="46"/>
        <end position="65"/>
    </location>
</feature>
<feature type="domain" description="HTH tetR-type" evidence="5">
    <location>
        <begin position="23"/>
        <end position="83"/>
    </location>
</feature>
<dbReference type="PANTHER" id="PTHR30055">
    <property type="entry name" value="HTH-TYPE TRANSCRIPTIONAL REGULATOR RUTR"/>
    <property type="match status" value="1"/>
</dbReference>
<dbReference type="InterPro" id="IPR009057">
    <property type="entry name" value="Homeodomain-like_sf"/>
</dbReference>
<keyword evidence="3" id="KW-0804">Transcription</keyword>
<dbReference type="Proteomes" id="UP000298781">
    <property type="component" value="Chromosome"/>
</dbReference>
<evidence type="ECO:0000256" key="1">
    <source>
        <dbReference type="ARBA" id="ARBA00023015"/>
    </source>
</evidence>
<reference evidence="6 7" key="1">
    <citation type="submission" date="2019-04" db="EMBL/GenBank/DDBJ databases">
        <title>Phreatobacter aquaticus sp. nov.</title>
        <authorList>
            <person name="Choi A."/>
        </authorList>
    </citation>
    <scope>NUCLEOTIDE SEQUENCE [LARGE SCALE GENOMIC DNA]</scope>
    <source>
        <strain evidence="6 7">KCTC 52518</strain>
    </source>
</reference>
<dbReference type="AlphaFoldDB" id="A0A4D7B7D6"/>
<dbReference type="PANTHER" id="PTHR30055:SF234">
    <property type="entry name" value="HTH-TYPE TRANSCRIPTIONAL REGULATOR BETI"/>
    <property type="match status" value="1"/>
</dbReference>
<dbReference type="OrthoDB" id="9814200at2"/>
<evidence type="ECO:0000259" key="5">
    <source>
        <dbReference type="PROSITE" id="PS50977"/>
    </source>
</evidence>
<gene>
    <name evidence="6" type="ORF">E8M01_19840</name>
</gene>
<keyword evidence="1" id="KW-0805">Transcription regulation</keyword>
<dbReference type="GO" id="GO:0000976">
    <property type="term" value="F:transcription cis-regulatory region binding"/>
    <property type="evidence" value="ECO:0007669"/>
    <property type="project" value="TreeGrafter"/>
</dbReference>
<evidence type="ECO:0000256" key="3">
    <source>
        <dbReference type="ARBA" id="ARBA00023163"/>
    </source>
</evidence>
<dbReference type="Gene3D" id="1.10.357.10">
    <property type="entry name" value="Tetracycline Repressor, domain 2"/>
    <property type="match status" value="1"/>
</dbReference>
<accession>A0A4D7B7D6</accession>
<sequence length="211" mass="23759">MSRHQEPKALPKPLKRPSQARAKFTVQALYDAFVRIWRRDGPKAANTKAVAAEAGFAVGTVYDYFPNREALFSGYVRHSLELLLARIDAQVIAAGGLAWDERLARLVRITACVDRDAAYFDAAMLAREHEVAEPKHHRRFFDELTAKWTEAVRSWSDLTPQPPDLTIRALCVATWGARRYVLLVGPPAEALGDWVTELERVARQALRTPPD</sequence>
<dbReference type="Pfam" id="PF00440">
    <property type="entry name" value="TetR_N"/>
    <property type="match status" value="1"/>
</dbReference>
<evidence type="ECO:0000313" key="6">
    <source>
        <dbReference type="EMBL" id="QCI66268.1"/>
    </source>
</evidence>
<organism evidence="6 7">
    <name type="scientific">Phreatobacter stygius</name>
    <dbReference type="NCBI Taxonomy" id="1940610"/>
    <lineage>
        <taxon>Bacteria</taxon>
        <taxon>Pseudomonadati</taxon>
        <taxon>Pseudomonadota</taxon>
        <taxon>Alphaproteobacteria</taxon>
        <taxon>Hyphomicrobiales</taxon>
        <taxon>Phreatobacteraceae</taxon>
        <taxon>Phreatobacter</taxon>
    </lineage>
</organism>
<evidence type="ECO:0000256" key="2">
    <source>
        <dbReference type="ARBA" id="ARBA00023125"/>
    </source>
</evidence>
<name>A0A4D7B7D6_9HYPH</name>
<keyword evidence="2 4" id="KW-0238">DNA-binding</keyword>
<evidence type="ECO:0000313" key="7">
    <source>
        <dbReference type="Proteomes" id="UP000298781"/>
    </source>
</evidence>
<dbReference type="PROSITE" id="PS50977">
    <property type="entry name" value="HTH_TETR_2"/>
    <property type="match status" value="1"/>
</dbReference>
<dbReference type="GO" id="GO:0003700">
    <property type="term" value="F:DNA-binding transcription factor activity"/>
    <property type="evidence" value="ECO:0007669"/>
    <property type="project" value="TreeGrafter"/>
</dbReference>
<protein>
    <submittedName>
        <fullName evidence="6">TetR/AcrR family transcriptional regulator</fullName>
    </submittedName>
</protein>
<keyword evidence="7" id="KW-1185">Reference proteome</keyword>
<dbReference type="KEGG" id="pstg:E8M01_19840"/>
<dbReference type="EMBL" id="CP039690">
    <property type="protein sequence ID" value="QCI66268.1"/>
    <property type="molecule type" value="Genomic_DNA"/>
</dbReference>
<dbReference type="RefSeq" id="WP_136961712.1">
    <property type="nucleotide sequence ID" value="NZ_CP039690.1"/>
</dbReference>
<dbReference type="InterPro" id="IPR050109">
    <property type="entry name" value="HTH-type_TetR-like_transc_reg"/>
</dbReference>
<proteinExistence type="predicted"/>
<dbReference type="SUPFAM" id="SSF46689">
    <property type="entry name" value="Homeodomain-like"/>
    <property type="match status" value="1"/>
</dbReference>